<keyword evidence="5 8" id="KW-0472">Membrane</keyword>
<dbReference type="EMBL" id="CVRI01000037">
    <property type="protein sequence ID" value="CRK93337.1"/>
    <property type="molecule type" value="Genomic_DNA"/>
</dbReference>
<evidence type="ECO:0000313" key="10">
    <source>
        <dbReference type="EMBL" id="CRK93337.1"/>
    </source>
</evidence>
<evidence type="ECO:0000256" key="2">
    <source>
        <dbReference type="ARBA" id="ARBA00010663"/>
    </source>
</evidence>
<comment type="subcellular location">
    <subcellularLocation>
        <location evidence="1">Membrane</location>
    </subcellularLocation>
</comment>
<feature type="transmembrane region" description="Helical" evidence="8">
    <location>
        <begin position="314"/>
        <end position="339"/>
    </location>
</feature>
<dbReference type="PROSITE" id="PS50262">
    <property type="entry name" value="G_PROTEIN_RECEP_F1_2"/>
    <property type="match status" value="1"/>
</dbReference>
<dbReference type="CDD" id="cd00637">
    <property type="entry name" value="7tm_classA_rhodopsin-like"/>
    <property type="match status" value="2"/>
</dbReference>
<feature type="transmembrane region" description="Helical" evidence="8">
    <location>
        <begin position="127"/>
        <end position="147"/>
    </location>
</feature>
<evidence type="ECO:0000256" key="6">
    <source>
        <dbReference type="RuleBase" id="RU000688"/>
    </source>
</evidence>
<evidence type="ECO:0000256" key="5">
    <source>
        <dbReference type="ARBA" id="ARBA00023136"/>
    </source>
</evidence>
<reference evidence="10 11" key="1">
    <citation type="submission" date="2015-04" db="EMBL/GenBank/DDBJ databases">
        <authorList>
            <person name="Syromyatnikov M.Y."/>
            <person name="Popov V.N."/>
        </authorList>
    </citation>
    <scope>NUCLEOTIDE SEQUENCE [LARGE SCALE GENOMIC DNA]</scope>
</reference>
<evidence type="ECO:0000256" key="3">
    <source>
        <dbReference type="ARBA" id="ARBA00022692"/>
    </source>
</evidence>
<feature type="transmembrane region" description="Helical" evidence="8">
    <location>
        <begin position="52"/>
        <end position="76"/>
    </location>
</feature>
<dbReference type="Gene3D" id="1.20.1070.10">
    <property type="entry name" value="Rhodopsin 7-helix transmembrane proteins"/>
    <property type="match status" value="1"/>
</dbReference>
<protein>
    <submittedName>
        <fullName evidence="10">CLUMA_CG006878, isoform A</fullName>
    </submittedName>
</protein>
<dbReference type="GO" id="GO:0005886">
    <property type="term" value="C:plasma membrane"/>
    <property type="evidence" value="ECO:0007669"/>
    <property type="project" value="TreeGrafter"/>
</dbReference>
<evidence type="ECO:0000313" key="11">
    <source>
        <dbReference type="Proteomes" id="UP000183832"/>
    </source>
</evidence>
<sequence length="443" mass="49730">MSFSTTNFGCKVFHYIQTFPIAASSLCLLMLSLDRYATVKHPRFTQLRQRQYLPSILSFVSWIGSGILCIPFIFAYKVTTKMLPTSHWSLSDEQKNDEASSFFYHDGNLMVEKNVCSSDYGSDEWHLIFIVTYVCIGFIGPCFGIIFNHLGVRRKLCALSLTARAQHGELPLPMPTILRRPTHMILVTGMTANGLNVQESSQSNFLSPQKSSNRNSKDSESNQCALNRLNCNRRFNGSSGSGINPSSKNGVGGTAEEHRTLIMETKFLGSGPKTPRSVRHVQNQQKRARLPLPPCPPAELPLPQTSTLRSRRRLANILVAAGFIYMLCWLPHVCCLVIREFSINDGCSSTKREFFMLLGFTHSAVSPIIHWILNYNSLRQSSCQPFAKFNSAQRFLRSHLRFTGPPPAPPSSTNEAALGPFNPKFIKQRPQTYKPPASSHFLY</sequence>
<comment type="similarity">
    <text evidence="2 6">Belongs to the G-protein coupled receptor 1 family.</text>
</comment>
<dbReference type="GO" id="GO:0008188">
    <property type="term" value="F:neuropeptide receptor activity"/>
    <property type="evidence" value="ECO:0007669"/>
    <property type="project" value="TreeGrafter"/>
</dbReference>
<dbReference type="InterPro" id="IPR000276">
    <property type="entry name" value="GPCR_Rhodpsn"/>
</dbReference>
<feature type="compositionally biased region" description="Low complexity" evidence="7">
    <location>
        <begin position="236"/>
        <end position="249"/>
    </location>
</feature>
<keyword evidence="6" id="KW-0807">Transducer</keyword>
<dbReference type="Pfam" id="PF00001">
    <property type="entry name" value="7tm_1"/>
    <property type="match status" value="1"/>
</dbReference>
<dbReference type="STRING" id="568069.A0A1J1I4M5"/>
<feature type="domain" description="G-protein coupled receptors family 1 profile" evidence="9">
    <location>
        <begin position="1"/>
        <end position="370"/>
    </location>
</feature>
<dbReference type="PANTHER" id="PTHR24224">
    <property type="entry name" value="CARDIOACCELERATORY PEPTIDE RECEPTOR-RELATED"/>
    <property type="match status" value="1"/>
</dbReference>
<feature type="transmembrane region" description="Helical" evidence="8">
    <location>
        <begin position="354"/>
        <end position="373"/>
    </location>
</feature>
<evidence type="ECO:0000256" key="1">
    <source>
        <dbReference type="ARBA" id="ARBA00004370"/>
    </source>
</evidence>
<keyword evidence="6" id="KW-0675">Receptor</keyword>
<evidence type="ECO:0000259" key="9">
    <source>
        <dbReference type="PROSITE" id="PS50262"/>
    </source>
</evidence>
<evidence type="ECO:0000256" key="4">
    <source>
        <dbReference type="ARBA" id="ARBA00022989"/>
    </source>
</evidence>
<gene>
    <name evidence="10" type="primary">putative CG13995</name>
    <name evidence="10" type="ORF">CLUMA_CG006878</name>
</gene>
<dbReference type="PANTHER" id="PTHR24224:SF6">
    <property type="entry name" value="CARDIOACCELERATORY PEPTIDE RECEPTOR-RELATED"/>
    <property type="match status" value="1"/>
</dbReference>
<name>A0A1J1I4M5_9DIPT</name>
<feature type="compositionally biased region" description="Polar residues" evidence="7">
    <location>
        <begin position="200"/>
        <end position="214"/>
    </location>
</feature>
<dbReference type="InterPro" id="IPR017452">
    <property type="entry name" value="GPCR_Rhodpsn_7TM"/>
</dbReference>
<feature type="transmembrane region" description="Helical" evidence="8">
    <location>
        <begin position="12"/>
        <end position="31"/>
    </location>
</feature>
<dbReference type="InterPro" id="IPR052665">
    <property type="entry name" value="Neuropeptide-GPCR"/>
</dbReference>
<proteinExistence type="inferred from homology"/>
<evidence type="ECO:0000256" key="8">
    <source>
        <dbReference type="SAM" id="Phobius"/>
    </source>
</evidence>
<dbReference type="SUPFAM" id="SSF81321">
    <property type="entry name" value="Family A G protein-coupled receptor-like"/>
    <property type="match status" value="1"/>
</dbReference>
<dbReference type="PRINTS" id="PR00237">
    <property type="entry name" value="GPCRRHODOPSN"/>
</dbReference>
<keyword evidence="4 8" id="KW-1133">Transmembrane helix</keyword>
<feature type="region of interest" description="Disordered" evidence="7">
    <location>
        <begin position="200"/>
        <end position="222"/>
    </location>
</feature>
<dbReference type="AlphaFoldDB" id="A0A1J1I4M5"/>
<evidence type="ECO:0000256" key="7">
    <source>
        <dbReference type="SAM" id="MobiDB-lite"/>
    </source>
</evidence>
<organism evidence="10 11">
    <name type="scientific">Clunio marinus</name>
    <dbReference type="NCBI Taxonomy" id="568069"/>
    <lineage>
        <taxon>Eukaryota</taxon>
        <taxon>Metazoa</taxon>
        <taxon>Ecdysozoa</taxon>
        <taxon>Arthropoda</taxon>
        <taxon>Hexapoda</taxon>
        <taxon>Insecta</taxon>
        <taxon>Pterygota</taxon>
        <taxon>Neoptera</taxon>
        <taxon>Endopterygota</taxon>
        <taxon>Diptera</taxon>
        <taxon>Nematocera</taxon>
        <taxon>Chironomoidea</taxon>
        <taxon>Chironomidae</taxon>
        <taxon>Clunio</taxon>
    </lineage>
</organism>
<dbReference type="PROSITE" id="PS00237">
    <property type="entry name" value="G_PROTEIN_RECEP_F1_1"/>
    <property type="match status" value="1"/>
</dbReference>
<keyword evidence="11" id="KW-1185">Reference proteome</keyword>
<accession>A0A1J1I4M5</accession>
<keyword evidence="6" id="KW-0297">G-protein coupled receptor</keyword>
<dbReference type="Proteomes" id="UP000183832">
    <property type="component" value="Unassembled WGS sequence"/>
</dbReference>
<keyword evidence="3 6" id="KW-0812">Transmembrane</keyword>
<feature type="region of interest" description="Disordered" evidence="7">
    <location>
        <begin position="236"/>
        <end position="255"/>
    </location>
</feature>
<dbReference type="OrthoDB" id="7787645at2759"/>